<dbReference type="InterPro" id="IPR036186">
    <property type="entry name" value="Serpin_sf"/>
</dbReference>
<evidence type="ECO:0000313" key="3">
    <source>
        <dbReference type="Proteomes" id="UP000252519"/>
    </source>
</evidence>
<dbReference type="Gene3D" id="3.30.497.10">
    <property type="entry name" value="Antithrombin, subunit I, domain 2"/>
    <property type="match status" value="1"/>
</dbReference>
<dbReference type="STRING" id="29170.A0A368F9M8"/>
<accession>A0A368F9M8</accession>
<evidence type="ECO:0000259" key="1">
    <source>
        <dbReference type="Pfam" id="PF00079"/>
    </source>
</evidence>
<dbReference type="InterPro" id="IPR023796">
    <property type="entry name" value="Serpin_dom"/>
</dbReference>
<organism evidence="2 3">
    <name type="scientific">Ancylostoma caninum</name>
    <name type="common">Dog hookworm</name>
    <dbReference type="NCBI Taxonomy" id="29170"/>
    <lineage>
        <taxon>Eukaryota</taxon>
        <taxon>Metazoa</taxon>
        <taxon>Ecdysozoa</taxon>
        <taxon>Nematoda</taxon>
        <taxon>Chromadorea</taxon>
        <taxon>Rhabditida</taxon>
        <taxon>Rhabditina</taxon>
        <taxon>Rhabditomorpha</taxon>
        <taxon>Strongyloidea</taxon>
        <taxon>Ancylostomatidae</taxon>
        <taxon>Ancylostomatinae</taxon>
        <taxon>Ancylostoma</taxon>
    </lineage>
</organism>
<gene>
    <name evidence="2" type="ORF">ANCCAN_25383</name>
</gene>
<sequence length="100" mass="10618">MAGTINVNDAFLKAEMDLGLNMLRHSPKNETQVVSPLSVIFALALVKAGAKGGTKSQINEVISKGATDDEFVDFYSNLANSTLAPSSGVQTRIANAFFLK</sequence>
<evidence type="ECO:0000313" key="2">
    <source>
        <dbReference type="EMBL" id="RCN28871.1"/>
    </source>
</evidence>
<comment type="caution">
    <text evidence="2">The sequence shown here is derived from an EMBL/GenBank/DDBJ whole genome shotgun (WGS) entry which is preliminary data.</text>
</comment>
<dbReference type="SUPFAM" id="SSF56574">
    <property type="entry name" value="Serpins"/>
    <property type="match status" value="1"/>
</dbReference>
<dbReference type="OrthoDB" id="9518664at2759"/>
<dbReference type="Proteomes" id="UP000252519">
    <property type="component" value="Unassembled WGS sequence"/>
</dbReference>
<dbReference type="Pfam" id="PF00079">
    <property type="entry name" value="Serpin"/>
    <property type="match status" value="1"/>
</dbReference>
<protein>
    <recommendedName>
        <fullName evidence="1">Serpin domain-containing protein</fullName>
    </recommendedName>
</protein>
<keyword evidence="3" id="KW-1185">Reference proteome</keyword>
<dbReference type="InterPro" id="IPR042178">
    <property type="entry name" value="Serpin_sf_1"/>
</dbReference>
<dbReference type="EMBL" id="JOJR01002267">
    <property type="protein sequence ID" value="RCN28871.1"/>
    <property type="molecule type" value="Genomic_DNA"/>
</dbReference>
<name>A0A368F9M8_ANCCA</name>
<proteinExistence type="predicted"/>
<feature type="domain" description="Serpin" evidence="1">
    <location>
        <begin position="16"/>
        <end position="99"/>
    </location>
</feature>
<reference evidence="2 3" key="1">
    <citation type="submission" date="2014-10" db="EMBL/GenBank/DDBJ databases">
        <title>Draft genome of the hookworm Ancylostoma caninum.</title>
        <authorList>
            <person name="Mitreva M."/>
        </authorList>
    </citation>
    <scope>NUCLEOTIDE SEQUENCE [LARGE SCALE GENOMIC DNA]</scope>
    <source>
        <strain evidence="2 3">Baltimore</strain>
    </source>
</reference>
<dbReference type="AlphaFoldDB" id="A0A368F9M8"/>